<feature type="region of interest" description="Disordered" evidence="1">
    <location>
        <begin position="1"/>
        <end position="44"/>
    </location>
</feature>
<evidence type="ECO:0000313" key="2">
    <source>
        <dbReference type="EMBL" id="EKG12668.1"/>
    </source>
</evidence>
<organism evidence="2 3">
    <name type="scientific">Macrophomina phaseolina (strain MS6)</name>
    <name type="common">Charcoal rot fungus</name>
    <dbReference type="NCBI Taxonomy" id="1126212"/>
    <lineage>
        <taxon>Eukaryota</taxon>
        <taxon>Fungi</taxon>
        <taxon>Dikarya</taxon>
        <taxon>Ascomycota</taxon>
        <taxon>Pezizomycotina</taxon>
        <taxon>Dothideomycetes</taxon>
        <taxon>Dothideomycetes incertae sedis</taxon>
        <taxon>Botryosphaeriales</taxon>
        <taxon>Botryosphaeriaceae</taxon>
        <taxon>Macrophomina</taxon>
    </lineage>
</organism>
<accession>K2RDM0</accession>
<dbReference type="VEuPathDB" id="FungiDB:MPH_10212"/>
<evidence type="ECO:0000256" key="1">
    <source>
        <dbReference type="SAM" id="MobiDB-lite"/>
    </source>
</evidence>
<dbReference type="HOGENOM" id="CLU_1555570_0_0_1"/>
<comment type="caution">
    <text evidence="2">The sequence shown here is derived from an EMBL/GenBank/DDBJ whole genome shotgun (WGS) entry which is preliminary data.</text>
</comment>
<name>K2RDM0_MACPH</name>
<gene>
    <name evidence="2" type="ORF">MPH_10212</name>
</gene>
<feature type="region of interest" description="Disordered" evidence="1">
    <location>
        <begin position="62"/>
        <end position="92"/>
    </location>
</feature>
<dbReference type="Proteomes" id="UP000007129">
    <property type="component" value="Unassembled WGS sequence"/>
</dbReference>
<evidence type="ECO:0000313" key="3">
    <source>
        <dbReference type="Proteomes" id="UP000007129"/>
    </source>
</evidence>
<dbReference type="InParanoid" id="K2RDM0"/>
<dbReference type="EMBL" id="AHHD01000443">
    <property type="protein sequence ID" value="EKG12668.1"/>
    <property type="molecule type" value="Genomic_DNA"/>
</dbReference>
<reference evidence="2 3" key="1">
    <citation type="journal article" date="2012" name="BMC Genomics">
        <title>Tools to kill: Genome of one of the most destructive plant pathogenic fungi Macrophomina phaseolina.</title>
        <authorList>
            <person name="Islam M.S."/>
            <person name="Haque M.S."/>
            <person name="Islam M.M."/>
            <person name="Emdad E.M."/>
            <person name="Halim A."/>
            <person name="Hossen Q.M.M."/>
            <person name="Hossain M.Z."/>
            <person name="Ahmed B."/>
            <person name="Rahim S."/>
            <person name="Rahman M.S."/>
            <person name="Alam M.M."/>
            <person name="Hou S."/>
            <person name="Wan X."/>
            <person name="Saito J.A."/>
            <person name="Alam M."/>
        </authorList>
    </citation>
    <scope>NUCLEOTIDE SEQUENCE [LARGE SCALE GENOMIC DNA]</scope>
    <source>
        <strain evidence="2 3">MS6</strain>
    </source>
</reference>
<proteinExistence type="predicted"/>
<dbReference type="AlphaFoldDB" id="K2RDM0"/>
<protein>
    <submittedName>
        <fullName evidence="2">Uncharacterized protein</fullName>
    </submittedName>
</protein>
<sequence length="172" mass="18430">MTTKNIEDDTCAPPPINCHSPDAQTRRSGARPDRPGETFSVEGGWPKTMVRTNCLHPKIRKQTAEETQEEHGFPSESVGGSTPHNGEEGTYRAGGLSGGDFALNSLSLASLIVQIGAEPSCLFVKSGTHNLFEYLGLRCHCEEDSQVKDGKKAAYESQNLLGMSGPLGDIAL</sequence>